<accession>A0A4V3CK30</accession>
<dbReference type="PROSITE" id="PS51318">
    <property type="entry name" value="TAT"/>
    <property type="match status" value="1"/>
</dbReference>
<sequence>MNRKNSLITTPSSAARALAGYDRRAGLRGLASLGLAAVVVASLGAALQASAQPRPQPQGLQQLPAVLIVGKSQAAVVHQLPRVLIEGHRQATAPLAE</sequence>
<dbReference type="EMBL" id="SNXE01000002">
    <property type="protein sequence ID" value="TDP12026.1"/>
    <property type="molecule type" value="Genomic_DNA"/>
</dbReference>
<keyword evidence="2" id="KW-1185">Reference proteome</keyword>
<dbReference type="RefSeq" id="WP_133602778.1">
    <property type="nucleotide sequence ID" value="NZ_JAUFPJ010000002.1"/>
</dbReference>
<dbReference type="InterPro" id="IPR006311">
    <property type="entry name" value="TAT_signal"/>
</dbReference>
<comment type="caution">
    <text evidence="1">The sequence shown here is derived from an EMBL/GenBank/DDBJ whole genome shotgun (WGS) entry which is preliminary data.</text>
</comment>
<evidence type="ECO:0000313" key="1">
    <source>
        <dbReference type="EMBL" id="TDP12026.1"/>
    </source>
</evidence>
<organism evidence="1 2">
    <name type="scientific">Roseateles asaccharophilus</name>
    <dbReference type="NCBI Taxonomy" id="582607"/>
    <lineage>
        <taxon>Bacteria</taxon>
        <taxon>Pseudomonadati</taxon>
        <taxon>Pseudomonadota</taxon>
        <taxon>Betaproteobacteria</taxon>
        <taxon>Burkholderiales</taxon>
        <taxon>Sphaerotilaceae</taxon>
        <taxon>Roseateles</taxon>
    </lineage>
</organism>
<dbReference type="AlphaFoldDB" id="A0A4V3CK30"/>
<dbReference type="Proteomes" id="UP000295357">
    <property type="component" value="Unassembled WGS sequence"/>
</dbReference>
<evidence type="ECO:0000313" key="2">
    <source>
        <dbReference type="Proteomes" id="UP000295357"/>
    </source>
</evidence>
<name>A0A4V3CK30_9BURK</name>
<reference evidence="1 2" key="1">
    <citation type="submission" date="2019-03" db="EMBL/GenBank/DDBJ databases">
        <title>Genomic Encyclopedia of Type Strains, Phase IV (KMG-IV): sequencing the most valuable type-strain genomes for metagenomic binning, comparative biology and taxonomic classification.</title>
        <authorList>
            <person name="Goeker M."/>
        </authorList>
    </citation>
    <scope>NUCLEOTIDE SEQUENCE [LARGE SCALE GENOMIC DNA]</scope>
    <source>
        <strain evidence="1 2">DSM 25082</strain>
    </source>
</reference>
<protein>
    <submittedName>
        <fullName evidence="1">Uncharacterized protein</fullName>
    </submittedName>
</protein>
<gene>
    <name evidence="1" type="ORF">DFR39_102414</name>
</gene>
<proteinExistence type="predicted"/>